<evidence type="ECO:0000313" key="3">
    <source>
        <dbReference type="EMBL" id="MBC5639712.1"/>
    </source>
</evidence>
<dbReference type="InterPro" id="IPR013783">
    <property type="entry name" value="Ig-like_fold"/>
</dbReference>
<evidence type="ECO:0000256" key="1">
    <source>
        <dbReference type="SAM" id="MobiDB-lite"/>
    </source>
</evidence>
<keyword evidence="2" id="KW-0812">Transmembrane</keyword>
<gene>
    <name evidence="3" type="ORF">H8R92_04565</name>
</gene>
<dbReference type="EMBL" id="JACOOQ010000005">
    <property type="protein sequence ID" value="MBC5639712.1"/>
    <property type="molecule type" value="Genomic_DNA"/>
</dbReference>
<accession>A0A8I0ACQ2</accession>
<feature type="region of interest" description="Disordered" evidence="1">
    <location>
        <begin position="402"/>
        <end position="450"/>
    </location>
</feature>
<dbReference type="RefSeq" id="WP_186834823.1">
    <property type="nucleotide sequence ID" value="NZ_JACOOQ010000005.1"/>
</dbReference>
<dbReference type="Proteomes" id="UP000662088">
    <property type="component" value="Unassembled WGS sequence"/>
</dbReference>
<proteinExistence type="predicted"/>
<keyword evidence="2" id="KW-1133">Transmembrane helix</keyword>
<protein>
    <submittedName>
        <fullName evidence="3">LPXTG cell wall anchor domain-containing protein</fullName>
    </submittedName>
</protein>
<feature type="transmembrane region" description="Helical" evidence="2">
    <location>
        <begin position="456"/>
        <end position="476"/>
    </location>
</feature>
<keyword evidence="4" id="KW-1185">Reference proteome</keyword>
<evidence type="ECO:0000256" key="2">
    <source>
        <dbReference type="SAM" id="Phobius"/>
    </source>
</evidence>
<feature type="compositionally biased region" description="Basic and acidic residues" evidence="1">
    <location>
        <begin position="402"/>
        <end position="413"/>
    </location>
</feature>
<feature type="compositionally biased region" description="Polar residues" evidence="1">
    <location>
        <begin position="414"/>
        <end position="427"/>
    </location>
</feature>
<comment type="caution">
    <text evidence="3">The sequence shown here is derived from an EMBL/GenBank/DDBJ whole genome shotgun (WGS) entry which is preliminary data.</text>
</comment>
<keyword evidence="2" id="KW-0472">Membrane</keyword>
<name>A0A8I0ACQ2_9CLOT</name>
<organism evidence="3 4">
    <name type="scientific">Clostridium lentum</name>
    <dbReference type="NCBI Taxonomy" id="2763037"/>
    <lineage>
        <taxon>Bacteria</taxon>
        <taxon>Bacillati</taxon>
        <taxon>Bacillota</taxon>
        <taxon>Clostridia</taxon>
        <taxon>Eubacteriales</taxon>
        <taxon>Clostridiaceae</taxon>
        <taxon>Clostridium</taxon>
    </lineage>
</organism>
<reference evidence="3" key="1">
    <citation type="submission" date="2020-08" db="EMBL/GenBank/DDBJ databases">
        <title>Genome public.</title>
        <authorList>
            <person name="Liu C."/>
            <person name="Sun Q."/>
        </authorList>
    </citation>
    <scope>NUCLEOTIDE SEQUENCE</scope>
    <source>
        <strain evidence="3">NSJ-42</strain>
    </source>
</reference>
<evidence type="ECO:0000313" key="4">
    <source>
        <dbReference type="Proteomes" id="UP000662088"/>
    </source>
</evidence>
<dbReference type="AlphaFoldDB" id="A0A8I0ACQ2"/>
<feature type="compositionally biased region" description="Low complexity" evidence="1">
    <location>
        <begin position="428"/>
        <end position="439"/>
    </location>
</feature>
<sequence length="480" mass="51898">MNKNKKINKEKTLALVLAGGLVTSTLNVVNTSADMIQDVNLVESVSTSNESVIPNQTLNFDKSKPSDITITGVKFNSKDLNSISITNEKGDPINFKLNEINVDKDSATITIPSNVISNLNLTVGVHAISLHFSDGSATIGAVSVNVIDSNSAVNPPKDDNTIVVPPVTPPSDDKNDKEDTITKKPTIEYQKLTFDMNNKQDLVVSNVNFDNTKLEYIYINGKEISATELKIENDKIIIPSNVISNVISVEGNYTISFKFSEGSSLINAVDIEVKDKNVIVPPVTPPSGDTVTPPSIDKENTIVIDKNNLKSIEIPNFIPSGSNVKFVTINGKKLPVKYMNIRTASNEEITPAVYVYGDKLVIPVEVLKYVGIDVDKYDIEATLEDGTTVSKSIQLEVINSSNKEDDKVTEKPSDNNQITNKPSNKPSNNEIANGNANKNDSIKLENSSNNKLPNTGAAVSSGLIGSLSTLIGAVLLRKKK</sequence>
<dbReference type="Gene3D" id="2.60.40.10">
    <property type="entry name" value="Immunoglobulins"/>
    <property type="match status" value="1"/>
</dbReference>